<evidence type="ECO:0000256" key="3">
    <source>
        <dbReference type="ARBA" id="ARBA00023163"/>
    </source>
</evidence>
<reference evidence="8" key="1">
    <citation type="submission" date="2021-06" db="EMBL/GenBank/DDBJ databases">
        <authorList>
            <person name="Kallberg Y."/>
            <person name="Tangrot J."/>
            <person name="Rosling A."/>
        </authorList>
    </citation>
    <scope>NUCLEOTIDE SEQUENCE</scope>
    <source>
        <strain evidence="8">FL130A</strain>
    </source>
</reference>
<dbReference type="PANTHER" id="PTHR46621:SF1">
    <property type="entry name" value="SNRNA-ACTIVATING PROTEIN COMPLEX SUBUNIT 4"/>
    <property type="match status" value="1"/>
</dbReference>
<feature type="domain" description="HTH myb-type" evidence="7">
    <location>
        <begin position="179"/>
        <end position="228"/>
    </location>
</feature>
<feature type="domain" description="Myb-like" evidence="5">
    <location>
        <begin position="227"/>
        <end position="272"/>
    </location>
</feature>
<evidence type="ECO:0000256" key="4">
    <source>
        <dbReference type="ARBA" id="ARBA00023242"/>
    </source>
</evidence>
<comment type="caution">
    <text evidence="8">The sequence shown here is derived from an EMBL/GenBank/DDBJ whole genome shotgun (WGS) entry which is preliminary data.</text>
</comment>
<dbReference type="InterPro" id="IPR051575">
    <property type="entry name" value="Myb-like_DNA-bd"/>
</dbReference>
<keyword evidence="2" id="KW-0238">DNA-binding</keyword>
<protein>
    <submittedName>
        <fullName evidence="8">3370_t:CDS:1</fullName>
    </submittedName>
</protein>
<dbReference type="PROSITE" id="PS51294">
    <property type="entry name" value="HTH_MYB"/>
    <property type="match status" value="5"/>
</dbReference>
<feature type="domain" description="Myb-like" evidence="5">
    <location>
        <begin position="118"/>
        <end position="170"/>
    </location>
</feature>
<dbReference type="GO" id="GO:0042795">
    <property type="term" value="P:snRNA transcription by RNA polymerase II"/>
    <property type="evidence" value="ECO:0007669"/>
    <property type="project" value="TreeGrafter"/>
</dbReference>
<keyword evidence="9" id="KW-1185">Reference proteome</keyword>
<dbReference type="AlphaFoldDB" id="A0A9N9EWW6"/>
<dbReference type="CDD" id="cd00167">
    <property type="entry name" value="SANT"/>
    <property type="match status" value="4"/>
</dbReference>
<dbReference type="InterPro" id="IPR017884">
    <property type="entry name" value="SANT_dom"/>
</dbReference>
<feature type="domain" description="SANT" evidence="6">
    <location>
        <begin position="334"/>
        <end position="372"/>
    </location>
</feature>
<dbReference type="PROSITE" id="PS51293">
    <property type="entry name" value="SANT"/>
    <property type="match status" value="3"/>
</dbReference>
<keyword evidence="4" id="KW-0539">Nucleus</keyword>
<feature type="domain" description="HTH myb-type" evidence="7">
    <location>
        <begin position="326"/>
        <end position="380"/>
    </location>
</feature>
<dbReference type="InterPro" id="IPR009057">
    <property type="entry name" value="Homeodomain-like_sf"/>
</dbReference>
<dbReference type="GO" id="GO:0042796">
    <property type="term" value="P:snRNA transcription by RNA polymerase III"/>
    <property type="evidence" value="ECO:0007669"/>
    <property type="project" value="TreeGrafter"/>
</dbReference>
<accession>A0A9N9EWW6</accession>
<name>A0A9N9EWW6_9GLOM</name>
<feature type="domain" description="SANT" evidence="6">
    <location>
        <begin position="281"/>
        <end position="327"/>
    </location>
</feature>
<dbReference type="InterPro" id="IPR017930">
    <property type="entry name" value="Myb_dom"/>
</dbReference>
<dbReference type="GO" id="GO:0019185">
    <property type="term" value="C:snRNA-activating protein complex"/>
    <property type="evidence" value="ECO:0007669"/>
    <property type="project" value="TreeGrafter"/>
</dbReference>
<dbReference type="Proteomes" id="UP000789508">
    <property type="component" value="Unassembled WGS sequence"/>
</dbReference>
<sequence>MDEELIQKQQKYEDDPFNSNLKNEMFVTESKRRMIANETAVEEIVRERSINLFKNKCRLFRIPPNFRDNNAEIQSKTELKVANAATTNVTSLTQGNKKSEETTSVEFAEPSHENDKEISRRKFKKWTKEDEETLRRAVDNHGKDWEKISENYFDSGRSPASIYEKFCKGLKGSNLTYIKWTPEEDQKLEEGVAKLGVGNWQDIRKEFLPNRNGQQILGRWKIISSTKRGNWTPEEDEALQEFVRKNGCKWSLASKVFKRPYLRIFERWDRYLAPGLKRGTWTEEELEILRNSIKKFGKDWDKIKEALPHRSLYFIKQKYRNSPSVRPEFKKGTWGVDEELALVEAVKKCGKRWNDVSNMIGTRSPDQCCSYYCKTLLSKLSLFTFSLYYGHKHIKGKERNGRRGTGEDSSKYH</sequence>
<evidence type="ECO:0000259" key="5">
    <source>
        <dbReference type="PROSITE" id="PS50090"/>
    </source>
</evidence>
<dbReference type="PROSITE" id="PS50090">
    <property type="entry name" value="MYB_LIKE"/>
    <property type="match status" value="5"/>
</dbReference>
<dbReference type="GO" id="GO:0005758">
    <property type="term" value="C:mitochondrial intermembrane space"/>
    <property type="evidence" value="ECO:0007669"/>
    <property type="project" value="InterPro"/>
</dbReference>
<dbReference type="Gene3D" id="1.10.10.60">
    <property type="entry name" value="Homeodomain-like"/>
    <property type="match status" value="5"/>
</dbReference>
<feature type="domain" description="HTH myb-type" evidence="7">
    <location>
        <begin position="125"/>
        <end position="174"/>
    </location>
</feature>
<evidence type="ECO:0000259" key="6">
    <source>
        <dbReference type="PROSITE" id="PS51293"/>
    </source>
</evidence>
<evidence type="ECO:0000256" key="1">
    <source>
        <dbReference type="ARBA" id="ARBA00023015"/>
    </source>
</evidence>
<keyword evidence="3" id="KW-0804">Transcription</keyword>
<dbReference type="GO" id="GO:0001006">
    <property type="term" value="F:RNA polymerase III type 3 promoter sequence-specific DNA binding"/>
    <property type="evidence" value="ECO:0007669"/>
    <property type="project" value="TreeGrafter"/>
</dbReference>
<evidence type="ECO:0000256" key="2">
    <source>
        <dbReference type="ARBA" id="ARBA00023125"/>
    </source>
</evidence>
<evidence type="ECO:0000313" key="9">
    <source>
        <dbReference type="Proteomes" id="UP000789508"/>
    </source>
</evidence>
<feature type="domain" description="Myb-like" evidence="5">
    <location>
        <begin position="326"/>
        <end position="376"/>
    </location>
</feature>
<dbReference type="CDD" id="cd11660">
    <property type="entry name" value="SANT_TRF"/>
    <property type="match status" value="1"/>
</dbReference>
<dbReference type="SMART" id="SM00717">
    <property type="entry name" value="SANT"/>
    <property type="match status" value="5"/>
</dbReference>
<organism evidence="8 9">
    <name type="scientific">Ambispora leptoticha</name>
    <dbReference type="NCBI Taxonomy" id="144679"/>
    <lineage>
        <taxon>Eukaryota</taxon>
        <taxon>Fungi</taxon>
        <taxon>Fungi incertae sedis</taxon>
        <taxon>Mucoromycota</taxon>
        <taxon>Glomeromycotina</taxon>
        <taxon>Glomeromycetes</taxon>
        <taxon>Archaeosporales</taxon>
        <taxon>Ambisporaceae</taxon>
        <taxon>Ambispora</taxon>
    </lineage>
</organism>
<dbReference type="SUPFAM" id="SSF46689">
    <property type="entry name" value="Homeodomain-like"/>
    <property type="match status" value="5"/>
</dbReference>
<evidence type="ECO:0000259" key="7">
    <source>
        <dbReference type="PROSITE" id="PS51294"/>
    </source>
</evidence>
<dbReference type="OrthoDB" id="2143914at2759"/>
<dbReference type="GO" id="GO:0000978">
    <property type="term" value="F:RNA polymerase II cis-regulatory region sequence-specific DNA binding"/>
    <property type="evidence" value="ECO:0007669"/>
    <property type="project" value="TreeGrafter"/>
</dbReference>
<feature type="domain" description="HTH myb-type" evidence="7">
    <location>
        <begin position="277"/>
        <end position="325"/>
    </location>
</feature>
<dbReference type="InterPro" id="IPR001005">
    <property type="entry name" value="SANT/Myb"/>
</dbReference>
<gene>
    <name evidence="8" type="ORF">ALEPTO_LOCUS3254</name>
</gene>
<feature type="domain" description="Myb-like" evidence="5">
    <location>
        <begin position="273"/>
        <end position="323"/>
    </location>
</feature>
<dbReference type="Pfam" id="PF00249">
    <property type="entry name" value="Myb_DNA-binding"/>
    <property type="match status" value="3"/>
</dbReference>
<feature type="domain" description="Myb-like" evidence="5">
    <location>
        <begin position="179"/>
        <end position="224"/>
    </location>
</feature>
<evidence type="ECO:0000313" key="8">
    <source>
        <dbReference type="EMBL" id="CAG8496435.1"/>
    </source>
</evidence>
<dbReference type="Pfam" id="PF09774">
    <property type="entry name" value="MIX23"/>
    <property type="match status" value="1"/>
</dbReference>
<dbReference type="EMBL" id="CAJVPS010000583">
    <property type="protein sequence ID" value="CAG8496435.1"/>
    <property type="molecule type" value="Genomic_DNA"/>
</dbReference>
<dbReference type="InterPro" id="IPR019171">
    <property type="entry name" value="MIX23"/>
</dbReference>
<dbReference type="Pfam" id="PF13921">
    <property type="entry name" value="Myb_DNA-bind_6"/>
    <property type="match status" value="1"/>
</dbReference>
<proteinExistence type="predicted"/>
<dbReference type="PANTHER" id="PTHR46621">
    <property type="entry name" value="SNRNA-ACTIVATING PROTEIN COMPLEX SUBUNIT 4"/>
    <property type="match status" value="1"/>
</dbReference>
<feature type="domain" description="HTH myb-type" evidence="7">
    <location>
        <begin position="229"/>
        <end position="276"/>
    </location>
</feature>
<keyword evidence="1" id="KW-0805">Transcription regulation</keyword>
<feature type="domain" description="SANT" evidence="6">
    <location>
        <begin position="121"/>
        <end position="174"/>
    </location>
</feature>